<dbReference type="InterPro" id="IPR009045">
    <property type="entry name" value="Zn_M74/Hedgehog-like"/>
</dbReference>
<evidence type="ECO:0000256" key="1">
    <source>
        <dbReference type="SAM" id="Phobius"/>
    </source>
</evidence>
<dbReference type="AlphaFoldDB" id="A0A1F6MVC2"/>
<reference evidence="3 4" key="1">
    <citation type="journal article" date="2016" name="Nat. Commun.">
        <title>Thousands of microbial genomes shed light on interconnected biogeochemical processes in an aquifer system.</title>
        <authorList>
            <person name="Anantharaman K."/>
            <person name="Brown C.T."/>
            <person name="Hug L.A."/>
            <person name="Sharon I."/>
            <person name="Castelle C.J."/>
            <person name="Probst A.J."/>
            <person name="Thomas B.C."/>
            <person name="Singh A."/>
            <person name="Wilkins M.J."/>
            <person name="Karaoz U."/>
            <person name="Brodie E.L."/>
            <person name="Williams K.H."/>
            <person name="Hubbard S.S."/>
            <person name="Banfield J.F."/>
        </authorList>
    </citation>
    <scope>NUCLEOTIDE SEQUENCE [LARGE SCALE GENOMIC DNA]</scope>
</reference>
<evidence type="ECO:0000313" key="3">
    <source>
        <dbReference type="EMBL" id="OGH75562.1"/>
    </source>
</evidence>
<dbReference type="Gene3D" id="3.30.1380.10">
    <property type="match status" value="1"/>
</dbReference>
<organism evidence="3 4">
    <name type="scientific">Candidatus Magasanikbacteria bacterium RIFCSPLOWO2_12_FULL_43_12</name>
    <dbReference type="NCBI Taxonomy" id="1798692"/>
    <lineage>
        <taxon>Bacteria</taxon>
        <taxon>Candidatus Magasanikiibacteriota</taxon>
    </lineage>
</organism>
<evidence type="ECO:0000256" key="2">
    <source>
        <dbReference type="SAM" id="SignalP"/>
    </source>
</evidence>
<keyword evidence="1" id="KW-1133">Transmembrane helix</keyword>
<dbReference type="SUPFAM" id="SSF55166">
    <property type="entry name" value="Hedgehog/DD-peptidase"/>
    <property type="match status" value="1"/>
</dbReference>
<evidence type="ECO:0008006" key="5">
    <source>
        <dbReference type="Google" id="ProtNLM"/>
    </source>
</evidence>
<evidence type="ECO:0000313" key="4">
    <source>
        <dbReference type="Proteomes" id="UP000178347"/>
    </source>
</evidence>
<protein>
    <recommendedName>
        <fullName evidence="5">Peptidase M15B domain-containing protein</fullName>
    </recommendedName>
</protein>
<feature type="transmembrane region" description="Helical" evidence="1">
    <location>
        <begin position="232"/>
        <end position="250"/>
    </location>
</feature>
<keyword evidence="2" id="KW-0732">Signal</keyword>
<proteinExistence type="predicted"/>
<sequence length="456" mass="50384">MKKKILFFSLLWFALLLPISNASTAGLSIGSPCSSNGECASNQCENSAKTDPQDKKLAFCVCGEFDTSIINPAGSPNCKEAYGGSEDDWTCKDGANLTWDLNYCLNKDYSKTKLPIPAKETGASMETLVDMLLDPTAVTAQMYKEIDNIVAKPQTKISIPGLKFSEPKTIEEDSGKYLYIPFIGDYISSLYKYLIIVASIIATAMIIKNGFDWIMSGGEAAKITQAKTRIGQSLMGLFIAVSSYFILYMINPNLVEFKNLRVRFVENIPLNLEVTSDYDQEGGQSYAPPPAGTGDLVYIPDMPGLEIKCGKQYRYCSEQCVNGLKAAAEKMHAQGYTIKLISCFRPVEQQIKLKGNPLGCQCKSYNPVDCSNCPHVGGYAFDALCKEENRTWTQMTNSGKACKGNPACKQPGTMTRNDYNCQNILIKSMRDSGMCKLYFEDWHFQPVGTSKKSCFQ</sequence>
<accession>A0A1F6MVC2</accession>
<dbReference type="Proteomes" id="UP000178347">
    <property type="component" value="Unassembled WGS sequence"/>
</dbReference>
<name>A0A1F6MVC2_9BACT</name>
<keyword evidence="1" id="KW-0472">Membrane</keyword>
<comment type="caution">
    <text evidence="3">The sequence shown here is derived from an EMBL/GenBank/DDBJ whole genome shotgun (WGS) entry which is preliminary data.</text>
</comment>
<feature type="transmembrane region" description="Helical" evidence="1">
    <location>
        <begin position="190"/>
        <end position="211"/>
    </location>
</feature>
<gene>
    <name evidence="3" type="ORF">A3G00_00675</name>
</gene>
<dbReference type="EMBL" id="MFQN01000007">
    <property type="protein sequence ID" value="OGH75562.1"/>
    <property type="molecule type" value="Genomic_DNA"/>
</dbReference>
<keyword evidence="1" id="KW-0812">Transmembrane</keyword>
<feature type="chain" id="PRO_5009525671" description="Peptidase M15B domain-containing protein" evidence="2">
    <location>
        <begin position="26"/>
        <end position="456"/>
    </location>
</feature>
<feature type="signal peptide" evidence="2">
    <location>
        <begin position="1"/>
        <end position="25"/>
    </location>
</feature>
<dbReference type="STRING" id="1798692.A3G00_00675"/>